<accession>A0A0C2M8K9</accession>
<reference evidence="1 2" key="1">
    <citation type="journal article" date="2014" name="Genome Biol. Evol.">
        <title>The genome of the myxosporean Thelohanellus kitauei shows adaptations to nutrient acquisition within its fish host.</title>
        <authorList>
            <person name="Yang Y."/>
            <person name="Xiong J."/>
            <person name="Zhou Z."/>
            <person name="Huo F."/>
            <person name="Miao W."/>
            <person name="Ran C."/>
            <person name="Liu Y."/>
            <person name="Zhang J."/>
            <person name="Feng J."/>
            <person name="Wang M."/>
            <person name="Wang M."/>
            <person name="Wang L."/>
            <person name="Yao B."/>
        </authorList>
    </citation>
    <scope>NUCLEOTIDE SEQUENCE [LARGE SCALE GENOMIC DNA]</scope>
    <source>
        <strain evidence="1">Wuqing</strain>
    </source>
</reference>
<name>A0A0C2M8K9_THEKT</name>
<gene>
    <name evidence="1" type="ORF">RF11_09836</name>
</gene>
<comment type="caution">
    <text evidence="1">The sequence shown here is derived from an EMBL/GenBank/DDBJ whole genome shotgun (WGS) entry which is preliminary data.</text>
</comment>
<keyword evidence="2" id="KW-1185">Reference proteome</keyword>
<evidence type="ECO:0000313" key="1">
    <source>
        <dbReference type="EMBL" id="KII60619.1"/>
    </source>
</evidence>
<organism evidence="1 2">
    <name type="scientific">Thelohanellus kitauei</name>
    <name type="common">Myxosporean</name>
    <dbReference type="NCBI Taxonomy" id="669202"/>
    <lineage>
        <taxon>Eukaryota</taxon>
        <taxon>Metazoa</taxon>
        <taxon>Cnidaria</taxon>
        <taxon>Myxozoa</taxon>
        <taxon>Myxosporea</taxon>
        <taxon>Bivalvulida</taxon>
        <taxon>Platysporina</taxon>
        <taxon>Myxobolidae</taxon>
        <taxon>Thelohanellus</taxon>
    </lineage>
</organism>
<dbReference type="Proteomes" id="UP000031668">
    <property type="component" value="Unassembled WGS sequence"/>
</dbReference>
<proteinExistence type="predicted"/>
<evidence type="ECO:0000313" key="2">
    <source>
        <dbReference type="Proteomes" id="UP000031668"/>
    </source>
</evidence>
<protein>
    <submittedName>
        <fullName evidence="1">Uncharacterized protein</fullName>
    </submittedName>
</protein>
<dbReference type="EMBL" id="JWZT01005555">
    <property type="protein sequence ID" value="KII60619.1"/>
    <property type="molecule type" value="Genomic_DNA"/>
</dbReference>
<dbReference type="AlphaFoldDB" id="A0A0C2M8K9"/>
<sequence length="116" mass="13332">MKDNFRTYLFLRLNCLNVCPPCVMNELGEEYQDPSTAPVSSQSITRGMFLIQISIPPAAVYCEMDRQRFGHFEFPRPAQGLVDAFSRQTTILFKPVGLRNSVLQRYMVTLSIRHLT</sequence>